<accession>A0A1X7S4S4</accession>
<feature type="compositionally biased region" description="Low complexity" evidence="1">
    <location>
        <begin position="176"/>
        <end position="187"/>
    </location>
</feature>
<keyword evidence="2" id="KW-0732">Signal</keyword>
<sequence length="218" mass="21835">MSPELASSATLLAFFHLCAAQSTILTIPFYGYDDQSIVASVVSADSTATILHLNCPPGTDQNDCGLFPSQTLTIGPSTYHMDLAGDGFTGTQDCMSTSICVESNGGEGANYPGVSTTTYTSEELESMLVTVTAGASLLGRNGAAATTSGASESSSSATAELTTLTGGRPQETGMESSSVSMSSTSFASSQATETGGAATNVGLMGGVLTAALGVMVCL</sequence>
<reference evidence="3 4" key="1">
    <citation type="submission" date="2016-06" db="EMBL/GenBank/DDBJ databases">
        <authorList>
            <person name="Kjaerup R.B."/>
            <person name="Dalgaard T.S."/>
            <person name="Juul-Madsen H.R."/>
        </authorList>
    </citation>
    <scope>NUCLEOTIDE SEQUENCE [LARGE SCALE GENOMIC DNA]</scope>
</reference>
<dbReference type="PANTHER" id="PTHR40640">
    <property type="entry name" value="ANCHORED GLYCOPROTEIN, PUTATIVE (AFU_ORTHOLOGUE AFUA_8G04860)-RELATED"/>
    <property type="match status" value="1"/>
</dbReference>
<feature type="chain" id="PRO_5012327018" description="GPI anchored protein" evidence="2">
    <location>
        <begin position="21"/>
        <end position="218"/>
    </location>
</feature>
<feature type="signal peptide" evidence="2">
    <location>
        <begin position="1"/>
        <end position="20"/>
    </location>
</feature>
<evidence type="ECO:0000313" key="4">
    <source>
        <dbReference type="Proteomes" id="UP000215127"/>
    </source>
</evidence>
<gene>
    <name evidence="3" type="ORF">ZT3D7_G9838</name>
</gene>
<dbReference type="EMBL" id="LT853701">
    <property type="protein sequence ID" value="SMQ54683.1"/>
    <property type="molecule type" value="Genomic_DNA"/>
</dbReference>
<organism evidence="3 4">
    <name type="scientific">Zymoseptoria tritici (strain ST99CH_3D7)</name>
    <dbReference type="NCBI Taxonomy" id="1276538"/>
    <lineage>
        <taxon>Eukaryota</taxon>
        <taxon>Fungi</taxon>
        <taxon>Dikarya</taxon>
        <taxon>Ascomycota</taxon>
        <taxon>Pezizomycotina</taxon>
        <taxon>Dothideomycetes</taxon>
        <taxon>Dothideomycetidae</taxon>
        <taxon>Mycosphaerellales</taxon>
        <taxon>Mycosphaerellaceae</taxon>
        <taxon>Zymoseptoria</taxon>
    </lineage>
</organism>
<keyword evidence="4" id="KW-1185">Reference proteome</keyword>
<feature type="region of interest" description="Disordered" evidence="1">
    <location>
        <begin position="144"/>
        <end position="187"/>
    </location>
</feature>
<protein>
    <recommendedName>
        <fullName evidence="5">GPI anchored protein</fullName>
    </recommendedName>
</protein>
<proteinExistence type="predicted"/>
<feature type="compositionally biased region" description="Low complexity" evidence="1">
    <location>
        <begin position="144"/>
        <end position="167"/>
    </location>
</feature>
<evidence type="ECO:0000256" key="1">
    <source>
        <dbReference type="SAM" id="MobiDB-lite"/>
    </source>
</evidence>
<evidence type="ECO:0008006" key="5">
    <source>
        <dbReference type="Google" id="ProtNLM"/>
    </source>
</evidence>
<dbReference type="Proteomes" id="UP000215127">
    <property type="component" value="Chromosome 10"/>
</dbReference>
<dbReference type="PANTHER" id="PTHR40640:SF1">
    <property type="entry name" value="ANCHORED GLYCOPROTEIN, PUTATIVE (AFU_ORTHOLOGUE AFUA_8G04860)-RELATED"/>
    <property type="match status" value="1"/>
</dbReference>
<evidence type="ECO:0000313" key="3">
    <source>
        <dbReference type="EMBL" id="SMQ54683.1"/>
    </source>
</evidence>
<dbReference type="AlphaFoldDB" id="A0A1X7S4S4"/>
<dbReference type="STRING" id="1276538.A0A1X7S4S4"/>
<name>A0A1X7S4S4_ZYMT9</name>
<evidence type="ECO:0000256" key="2">
    <source>
        <dbReference type="SAM" id="SignalP"/>
    </source>
</evidence>